<gene>
    <name evidence="1" type="ORF">HQ43_07715</name>
</gene>
<dbReference type="Proteomes" id="UP000030101">
    <property type="component" value="Unassembled WGS sequence"/>
</dbReference>
<name>A0ABR4XJR2_9PORP</name>
<sequence length="109" mass="13037">MKTYDDDEMVNYILTHATSEELRQLDDDKIIYLTDLVDEFLESRGYFDEEDPDLEALEDILSLKNTELYDFVVKNIKRDDFEDFPLSPESFKEFLALDDDYRDTLEDEE</sequence>
<proteinExistence type="predicted"/>
<evidence type="ECO:0000313" key="1">
    <source>
        <dbReference type="EMBL" id="KGN91939.1"/>
    </source>
</evidence>
<organism evidence="1 2">
    <name type="scientific">Porphyromonas canoris</name>
    <dbReference type="NCBI Taxonomy" id="36875"/>
    <lineage>
        <taxon>Bacteria</taxon>
        <taxon>Pseudomonadati</taxon>
        <taxon>Bacteroidota</taxon>
        <taxon>Bacteroidia</taxon>
        <taxon>Bacteroidales</taxon>
        <taxon>Porphyromonadaceae</taxon>
        <taxon>Porphyromonas</taxon>
    </lineage>
</organism>
<accession>A0ABR4XJR2</accession>
<keyword evidence="2" id="KW-1185">Reference proteome</keyword>
<evidence type="ECO:0000313" key="2">
    <source>
        <dbReference type="Proteomes" id="UP000030101"/>
    </source>
</evidence>
<dbReference type="RefSeq" id="WP_036791662.1">
    <property type="nucleotide sequence ID" value="NZ_JQZV01000013.1"/>
</dbReference>
<protein>
    <submittedName>
        <fullName evidence="1">Uncharacterized protein</fullName>
    </submittedName>
</protein>
<reference evidence="1 2" key="1">
    <citation type="submission" date="2014-08" db="EMBL/GenBank/DDBJ databases">
        <title>Porphyromonas canoris strain:OH2762 Genome sequencing.</title>
        <authorList>
            <person name="Wallis C."/>
            <person name="Deusch O."/>
            <person name="O'Flynn C."/>
            <person name="Davis I."/>
            <person name="Jospin G."/>
            <person name="Darling A.E."/>
            <person name="Coil D.A."/>
            <person name="Alexiev A."/>
            <person name="Horsfall A."/>
            <person name="Kirkwood N."/>
            <person name="Harris S."/>
            <person name="Eisen J.A."/>
        </authorList>
    </citation>
    <scope>NUCLEOTIDE SEQUENCE [LARGE SCALE GENOMIC DNA]</scope>
    <source>
        <strain evidence="2">COT-108 OH2762</strain>
    </source>
</reference>
<dbReference type="EMBL" id="JQZV01000013">
    <property type="protein sequence ID" value="KGN91939.1"/>
    <property type="molecule type" value="Genomic_DNA"/>
</dbReference>
<comment type="caution">
    <text evidence="1">The sequence shown here is derived from an EMBL/GenBank/DDBJ whole genome shotgun (WGS) entry which is preliminary data.</text>
</comment>